<evidence type="ECO:0008006" key="6">
    <source>
        <dbReference type="Google" id="ProtNLM"/>
    </source>
</evidence>
<comment type="subcellular location">
    <subcellularLocation>
        <location evidence="1">Nucleus</location>
    </subcellularLocation>
</comment>
<sequence length="431" mass="47744">MLTLVGHPTIDESTREAHDHWPGSLEHSEQPHGHRRNGTAPASPDPGRVPSILWSNRAVQEACLMRYFVEELAPWFDSCDAGKHFAFVVPDRAARCPALLHAVYSASARHISRCQSAGRRPVAFAGRRLPDLGDGTALDYQAVCISHLVSLSGDTAEIQNMDLLAASVVLRFYEEFDAALAGRDDGTHLRGTQVFLNAQGAHALREGGLQLAAFWVGVRQEFHKAFLEQRVVELDLNDATWANRAVLHCVDTLVYCYGDGCQTRWKYEQLCKYSRQWQALTPPTFDPLYCRPPNPSKGEVFPVLWYLDDCVVTAVQHWHLARLLLTVFDPMVPRLGPGRKAAVNSREIEIKHHVFSLCGIAGSNKTAPALVAACMGVSMCGDRMTDRREQEALLDILIKTEQIHGLATGAAQTHLKAAWEWTAPVSAELSI</sequence>
<dbReference type="GO" id="GO:0000976">
    <property type="term" value="F:transcription cis-regulatory region binding"/>
    <property type="evidence" value="ECO:0007669"/>
    <property type="project" value="TreeGrafter"/>
</dbReference>
<dbReference type="Proteomes" id="UP000188318">
    <property type="component" value="Unassembled WGS sequence"/>
</dbReference>
<dbReference type="AlphaFoldDB" id="A0A1R3RFL1"/>
<dbReference type="VEuPathDB" id="FungiDB:ASPCADRAFT_132982"/>
<dbReference type="EMBL" id="KV907505">
    <property type="protein sequence ID" value="OOF93276.1"/>
    <property type="molecule type" value="Genomic_DNA"/>
</dbReference>
<accession>A0A1R3RFL1</accession>
<dbReference type="GO" id="GO:0003700">
    <property type="term" value="F:DNA-binding transcription factor activity"/>
    <property type="evidence" value="ECO:0007669"/>
    <property type="project" value="TreeGrafter"/>
</dbReference>
<dbReference type="OrthoDB" id="407832at2759"/>
<proteinExistence type="predicted"/>
<feature type="compositionally biased region" description="Basic and acidic residues" evidence="3">
    <location>
        <begin position="9"/>
        <end position="32"/>
    </location>
</feature>
<evidence type="ECO:0000313" key="5">
    <source>
        <dbReference type="Proteomes" id="UP000188318"/>
    </source>
</evidence>
<reference evidence="5" key="1">
    <citation type="journal article" date="2017" name="Genome Biol.">
        <title>Comparative genomics reveals high biological diversity and specific adaptations in the industrially and medically important fungal genus Aspergillus.</title>
        <authorList>
            <person name="de Vries R.P."/>
            <person name="Riley R."/>
            <person name="Wiebenga A."/>
            <person name="Aguilar-Osorio G."/>
            <person name="Amillis S."/>
            <person name="Uchima C.A."/>
            <person name="Anderluh G."/>
            <person name="Asadollahi M."/>
            <person name="Askin M."/>
            <person name="Barry K."/>
            <person name="Battaglia E."/>
            <person name="Bayram O."/>
            <person name="Benocci T."/>
            <person name="Braus-Stromeyer S.A."/>
            <person name="Caldana C."/>
            <person name="Canovas D."/>
            <person name="Cerqueira G.C."/>
            <person name="Chen F."/>
            <person name="Chen W."/>
            <person name="Choi C."/>
            <person name="Clum A."/>
            <person name="Dos Santos R.A."/>
            <person name="Damasio A.R."/>
            <person name="Diallinas G."/>
            <person name="Emri T."/>
            <person name="Fekete E."/>
            <person name="Flipphi M."/>
            <person name="Freyberg S."/>
            <person name="Gallo A."/>
            <person name="Gournas C."/>
            <person name="Habgood R."/>
            <person name="Hainaut M."/>
            <person name="Harispe M.L."/>
            <person name="Henrissat B."/>
            <person name="Hilden K.S."/>
            <person name="Hope R."/>
            <person name="Hossain A."/>
            <person name="Karabika E."/>
            <person name="Karaffa L."/>
            <person name="Karanyi Z."/>
            <person name="Krasevec N."/>
            <person name="Kuo A."/>
            <person name="Kusch H."/>
            <person name="LaButti K."/>
            <person name="Lagendijk E.L."/>
            <person name="Lapidus A."/>
            <person name="Levasseur A."/>
            <person name="Lindquist E."/>
            <person name="Lipzen A."/>
            <person name="Logrieco A.F."/>
            <person name="MacCabe A."/>
            <person name="Maekelae M.R."/>
            <person name="Malavazi I."/>
            <person name="Melin P."/>
            <person name="Meyer V."/>
            <person name="Mielnichuk N."/>
            <person name="Miskei M."/>
            <person name="Molnar A.P."/>
            <person name="Mule G."/>
            <person name="Ngan C.Y."/>
            <person name="Orejas M."/>
            <person name="Orosz E."/>
            <person name="Ouedraogo J.P."/>
            <person name="Overkamp K.M."/>
            <person name="Park H.-S."/>
            <person name="Perrone G."/>
            <person name="Piumi F."/>
            <person name="Punt P.J."/>
            <person name="Ram A.F."/>
            <person name="Ramon A."/>
            <person name="Rauscher S."/>
            <person name="Record E."/>
            <person name="Riano-Pachon D.M."/>
            <person name="Robert V."/>
            <person name="Roehrig J."/>
            <person name="Ruller R."/>
            <person name="Salamov A."/>
            <person name="Salih N.S."/>
            <person name="Samson R.A."/>
            <person name="Sandor E."/>
            <person name="Sanguinetti M."/>
            <person name="Schuetze T."/>
            <person name="Sepcic K."/>
            <person name="Shelest E."/>
            <person name="Sherlock G."/>
            <person name="Sophianopoulou V."/>
            <person name="Squina F.M."/>
            <person name="Sun H."/>
            <person name="Susca A."/>
            <person name="Todd R.B."/>
            <person name="Tsang A."/>
            <person name="Unkles S.E."/>
            <person name="van de Wiele N."/>
            <person name="van Rossen-Uffink D."/>
            <person name="Oliveira J.V."/>
            <person name="Vesth T.C."/>
            <person name="Visser J."/>
            <person name="Yu J.-H."/>
            <person name="Zhou M."/>
            <person name="Andersen M.R."/>
            <person name="Archer D.B."/>
            <person name="Baker S.E."/>
            <person name="Benoit I."/>
            <person name="Brakhage A.A."/>
            <person name="Braus G.H."/>
            <person name="Fischer R."/>
            <person name="Frisvad J.C."/>
            <person name="Goldman G.H."/>
            <person name="Houbraken J."/>
            <person name="Oakley B."/>
            <person name="Pocsi I."/>
            <person name="Scazzocchio C."/>
            <person name="Seiboth B."/>
            <person name="vanKuyk P.A."/>
            <person name="Wortman J."/>
            <person name="Dyer P.S."/>
            <person name="Grigoriev I.V."/>
        </authorList>
    </citation>
    <scope>NUCLEOTIDE SEQUENCE [LARGE SCALE GENOMIC DNA]</scope>
    <source>
        <strain evidence="5">ITEM 5010</strain>
    </source>
</reference>
<keyword evidence="5" id="KW-1185">Reference proteome</keyword>
<dbReference type="PANTHER" id="PTHR37534:SF2">
    <property type="entry name" value="N-ACETYLTRANSFERASE DOMAIN-CONTAINING PROTEIN"/>
    <property type="match status" value="1"/>
</dbReference>
<evidence type="ECO:0000313" key="4">
    <source>
        <dbReference type="EMBL" id="OOF93276.1"/>
    </source>
</evidence>
<dbReference type="PANTHER" id="PTHR37534">
    <property type="entry name" value="TRANSCRIPTIONAL ACTIVATOR PROTEIN UGA3"/>
    <property type="match status" value="1"/>
</dbReference>
<keyword evidence="2" id="KW-0539">Nucleus</keyword>
<evidence type="ECO:0000256" key="3">
    <source>
        <dbReference type="SAM" id="MobiDB-lite"/>
    </source>
</evidence>
<dbReference type="GO" id="GO:0005634">
    <property type="term" value="C:nucleus"/>
    <property type="evidence" value="ECO:0007669"/>
    <property type="project" value="UniProtKB-SubCell"/>
</dbReference>
<dbReference type="OMA" id="WPTASAQ"/>
<protein>
    <recommendedName>
        <fullName evidence="6">ARCA protein</fullName>
    </recommendedName>
</protein>
<name>A0A1R3RFL1_ASPC5</name>
<evidence type="ECO:0000256" key="2">
    <source>
        <dbReference type="ARBA" id="ARBA00023242"/>
    </source>
</evidence>
<evidence type="ECO:0000256" key="1">
    <source>
        <dbReference type="ARBA" id="ARBA00004123"/>
    </source>
</evidence>
<feature type="region of interest" description="Disordered" evidence="3">
    <location>
        <begin position="1"/>
        <end position="47"/>
    </location>
</feature>
<dbReference type="InterPro" id="IPR021858">
    <property type="entry name" value="Fun_TF"/>
</dbReference>
<dbReference type="Pfam" id="PF11951">
    <property type="entry name" value="Fungal_trans_2"/>
    <property type="match status" value="1"/>
</dbReference>
<dbReference type="STRING" id="602072.A0A1R3RFL1"/>
<gene>
    <name evidence="4" type="ORF">ASPCADRAFT_132982</name>
</gene>
<organism evidence="4 5">
    <name type="scientific">Aspergillus carbonarius (strain ITEM 5010)</name>
    <dbReference type="NCBI Taxonomy" id="602072"/>
    <lineage>
        <taxon>Eukaryota</taxon>
        <taxon>Fungi</taxon>
        <taxon>Dikarya</taxon>
        <taxon>Ascomycota</taxon>
        <taxon>Pezizomycotina</taxon>
        <taxon>Eurotiomycetes</taxon>
        <taxon>Eurotiomycetidae</taxon>
        <taxon>Eurotiales</taxon>
        <taxon>Aspergillaceae</taxon>
        <taxon>Aspergillus</taxon>
        <taxon>Aspergillus subgen. Circumdati</taxon>
    </lineage>
</organism>
<dbReference type="GO" id="GO:0045944">
    <property type="term" value="P:positive regulation of transcription by RNA polymerase II"/>
    <property type="evidence" value="ECO:0007669"/>
    <property type="project" value="TreeGrafter"/>
</dbReference>